<accession>A0A835QRF8</accession>
<dbReference type="Proteomes" id="UP000639772">
    <property type="component" value="Chromosome 6"/>
</dbReference>
<dbReference type="AlphaFoldDB" id="A0A835QRF8"/>
<dbReference type="InterPro" id="IPR032675">
    <property type="entry name" value="LRR_dom_sf"/>
</dbReference>
<comment type="caution">
    <text evidence="1">The sequence shown here is derived from an EMBL/GenBank/DDBJ whole genome shotgun (WGS) entry which is preliminary data.</text>
</comment>
<evidence type="ECO:0008006" key="3">
    <source>
        <dbReference type="Google" id="ProtNLM"/>
    </source>
</evidence>
<dbReference type="Gene3D" id="3.80.10.10">
    <property type="entry name" value="Ribonuclease Inhibitor"/>
    <property type="match status" value="1"/>
</dbReference>
<reference evidence="1 2" key="1">
    <citation type="journal article" date="2020" name="Nat. Food">
        <title>A phased Vanilla planifolia genome enables genetic improvement of flavour and production.</title>
        <authorList>
            <person name="Hasing T."/>
            <person name="Tang H."/>
            <person name="Brym M."/>
            <person name="Khazi F."/>
            <person name="Huang T."/>
            <person name="Chambers A.H."/>
        </authorList>
    </citation>
    <scope>NUCLEOTIDE SEQUENCE [LARGE SCALE GENOMIC DNA]</scope>
    <source>
        <tissue evidence="1">Leaf</tissue>
    </source>
</reference>
<evidence type="ECO:0000313" key="1">
    <source>
        <dbReference type="EMBL" id="KAG0478235.1"/>
    </source>
</evidence>
<dbReference type="SUPFAM" id="SSF52047">
    <property type="entry name" value="RNI-like"/>
    <property type="match status" value="1"/>
</dbReference>
<name>A0A835QRF8_VANPL</name>
<dbReference type="SUPFAM" id="SSF81383">
    <property type="entry name" value="F-box domain"/>
    <property type="match status" value="1"/>
</dbReference>
<evidence type="ECO:0000313" key="2">
    <source>
        <dbReference type="Proteomes" id="UP000639772"/>
    </source>
</evidence>
<dbReference type="OrthoDB" id="550575at2759"/>
<dbReference type="InterPro" id="IPR036047">
    <property type="entry name" value="F-box-like_dom_sf"/>
</dbReference>
<protein>
    <recommendedName>
        <fullName evidence="3">F-box protein SKIP1</fullName>
    </recommendedName>
</protein>
<dbReference type="PANTHER" id="PTHR38926:SF5">
    <property type="entry name" value="F-BOX AND LEUCINE-RICH REPEAT PROTEIN 6"/>
    <property type="match status" value="1"/>
</dbReference>
<dbReference type="SMART" id="SM00367">
    <property type="entry name" value="LRR_CC"/>
    <property type="match status" value="5"/>
</dbReference>
<dbReference type="InterPro" id="IPR006553">
    <property type="entry name" value="Leu-rich_rpt_Cys-con_subtyp"/>
</dbReference>
<dbReference type="EMBL" id="JADCNM010000006">
    <property type="protein sequence ID" value="KAG0478235.1"/>
    <property type="molecule type" value="Genomic_DNA"/>
</dbReference>
<organism evidence="1 2">
    <name type="scientific">Vanilla planifolia</name>
    <name type="common">Vanilla</name>
    <dbReference type="NCBI Taxonomy" id="51239"/>
    <lineage>
        <taxon>Eukaryota</taxon>
        <taxon>Viridiplantae</taxon>
        <taxon>Streptophyta</taxon>
        <taxon>Embryophyta</taxon>
        <taxon>Tracheophyta</taxon>
        <taxon>Spermatophyta</taxon>
        <taxon>Magnoliopsida</taxon>
        <taxon>Liliopsida</taxon>
        <taxon>Asparagales</taxon>
        <taxon>Orchidaceae</taxon>
        <taxon>Vanilloideae</taxon>
        <taxon>Vanilleae</taxon>
        <taxon>Vanilla</taxon>
    </lineage>
</organism>
<gene>
    <name evidence="1" type="ORF">HPP92_012954</name>
</gene>
<sequence length="336" mass="38339">MIHEPLAWEVAHRYMAENENIGTDAGVSPQKEVCREIRDWSELIPICLTNIFNRLSLKDRWAGVMVVCHSWLEAAKDPTLFSSFNLEPAFEADGDGRPDLTCWWTPAFQRRIDAMLRFVAKYGSGGLREIRVRHCSDASLCFIAESSPNLEILSVRSSQSITDVSISIVALHCPLLVELDLSNCYEISYKSIQLIGKNCPNLTILKRNLLNWLDPSQHVGVVPDDYLRACPQDGDMEASTVAQFMPRLKHLELRFSKLTIIGLISVSESCHDLELLDLFGCANLTSRALEQASSKMMNLKTLIRPNFYIPRSVFHTERYGHWRLYDERFQTNVFQI</sequence>
<dbReference type="Gene3D" id="1.20.1280.50">
    <property type="match status" value="1"/>
</dbReference>
<dbReference type="PANTHER" id="PTHR38926">
    <property type="entry name" value="F-BOX DOMAIN CONTAINING PROTEIN, EXPRESSED"/>
    <property type="match status" value="1"/>
</dbReference>
<proteinExistence type="predicted"/>